<organism evidence="1">
    <name type="scientific">Myoviridae sp. ctAys2</name>
    <dbReference type="NCBI Taxonomy" id="2825044"/>
    <lineage>
        <taxon>Viruses</taxon>
        <taxon>Duplodnaviria</taxon>
        <taxon>Heunggongvirae</taxon>
        <taxon>Uroviricota</taxon>
        <taxon>Caudoviricetes</taxon>
    </lineage>
</organism>
<accession>A0A8S5Q414</accession>
<dbReference type="EMBL" id="BK015571">
    <property type="protein sequence ID" value="DAE13866.1"/>
    <property type="molecule type" value="Genomic_DNA"/>
</dbReference>
<proteinExistence type="predicted"/>
<reference evidence="1" key="1">
    <citation type="journal article" date="2021" name="Proc. Natl. Acad. Sci. U.S.A.">
        <title>A Catalog of Tens of Thousands of Viruses from Human Metagenomes Reveals Hidden Associations with Chronic Diseases.</title>
        <authorList>
            <person name="Tisza M.J."/>
            <person name="Buck C.B."/>
        </authorList>
    </citation>
    <scope>NUCLEOTIDE SEQUENCE</scope>
    <source>
        <strain evidence="1">CtAys2</strain>
    </source>
</reference>
<name>A0A8S5Q414_9CAUD</name>
<sequence length="90" mass="10631">MLFTICLMFDVNKQWLKDGCGDMFISHTIREELAGYMGRLLADDNSKKEKYALLLLKVIVDEWELVEKNFDTILKIWSWISERPETSEMP</sequence>
<evidence type="ECO:0000313" key="1">
    <source>
        <dbReference type="EMBL" id="DAE13866.1"/>
    </source>
</evidence>
<protein>
    <submittedName>
        <fullName evidence="1">Uncharacterized protein</fullName>
    </submittedName>
</protein>